<dbReference type="Pfam" id="PF00069">
    <property type="entry name" value="Pkinase"/>
    <property type="match status" value="1"/>
</dbReference>
<dbReference type="AlphaFoldDB" id="A0A139I6T4"/>
<dbReference type="SMART" id="SM00220">
    <property type="entry name" value="S_TKc"/>
    <property type="match status" value="1"/>
</dbReference>
<accession>A0A139I6T4</accession>
<dbReference type="GO" id="GO:0005634">
    <property type="term" value="C:nucleus"/>
    <property type="evidence" value="ECO:0007669"/>
    <property type="project" value="TreeGrafter"/>
</dbReference>
<proteinExistence type="predicted"/>
<protein>
    <recommendedName>
        <fullName evidence="2">Protein kinase domain-containing protein</fullName>
    </recommendedName>
</protein>
<evidence type="ECO:0000259" key="2">
    <source>
        <dbReference type="PROSITE" id="PS50011"/>
    </source>
</evidence>
<keyword evidence="4" id="KW-1185">Reference proteome</keyword>
<reference evidence="3 4" key="1">
    <citation type="submission" date="2015-07" db="EMBL/GenBank/DDBJ databases">
        <title>Comparative genomics of the Sigatoka disease complex on banana suggests a link between parallel evolutionary changes in Pseudocercospora fijiensis and Pseudocercospora eumusae and increased virulence on the banana host.</title>
        <authorList>
            <person name="Chang T.-C."/>
            <person name="Salvucci A."/>
            <person name="Crous P.W."/>
            <person name="Stergiopoulos I."/>
        </authorList>
    </citation>
    <scope>NUCLEOTIDE SEQUENCE [LARGE SCALE GENOMIC DNA]</scope>
    <source>
        <strain evidence="3 4">CBS 116634</strain>
    </source>
</reference>
<comment type="caution">
    <text evidence="3">The sequence shown here is derived from an EMBL/GenBank/DDBJ whole genome shotgun (WGS) entry which is preliminary data.</text>
</comment>
<dbReference type="GO" id="GO:0044773">
    <property type="term" value="P:mitotic DNA damage checkpoint signaling"/>
    <property type="evidence" value="ECO:0007669"/>
    <property type="project" value="TreeGrafter"/>
</dbReference>
<dbReference type="InterPro" id="IPR000719">
    <property type="entry name" value="Prot_kinase_dom"/>
</dbReference>
<dbReference type="GO" id="GO:0005524">
    <property type="term" value="F:ATP binding"/>
    <property type="evidence" value="ECO:0007669"/>
    <property type="project" value="InterPro"/>
</dbReference>
<dbReference type="EMBL" id="LFZO01000275">
    <property type="protein sequence ID" value="KXT10232.1"/>
    <property type="molecule type" value="Genomic_DNA"/>
</dbReference>
<gene>
    <name evidence="3" type="ORF">AC579_2955</name>
</gene>
<dbReference type="InterPro" id="IPR011009">
    <property type="entry name" value="Kinase-like_dom_sf"/>
</dbReference>
<name>A0A139I6T4_9PEZI</name>
<organism evidence="3 4">
    <name type="scientific">Pseudocercospora musae</name>
    <dbReference type="NCBI Taxonomy" id="113226"/>
    <lineage>
        <taxon>Eukaryota</taxon>
        <taxon>Fungi</taxon>
        <taxon>Dikarya</taxon>
        <taxon>Ascomycota</taxon>
        <taxon>Pezizomycotina</taxon>
        <taxon>Dothideomycetes</taxon>
        <taxon>Dothideomycetidae</taxon>
        <taxon>Mycosphaerellales</taxon>
        <taxon>Mycosphaerellaceae</taxon>
        <taxon>Pseudocercospora</taxon>
    </lineage>
</organism>
<dbReference type="OrthoDB" id="5986190at2759"/>
<dbReference type="PANTHER" id="PTHR44167:SF24">
    <property type="entry name" value="SERINE_THREONINE-PROTEIN KINASE CHK2"/>
    <property type="match status" value="1"/>
</dbReference>
<dbReference type="GO" id="GO:0004674">
    <property type="term" value="F:protein serine/threonine kinase activity"/>
    <property type="evidence" value="ECO:0007669"/>
    <property type="project" value="TreeGrafter"/>
</dbReference>
<feature type="domain" description="Protein kinase" evidence="2">
    <location>
        <begin position="132"/>
        <end position="486"/>
    </location>
</feature>
<dbReference type="PANTHER" id="PTHR44167">
    <property type="entry name" value="OVARIAN-SPECIFIC SERINE/THREONINE-PROTEIN KINASE LOK-RELATED"/>
    <property type="match status" value="1"/>
</dbReference>
<evidence type="ECO:0000313" key="4">
    <source>
        <dbReference type="Proteomes" id="UP000073492"/>
    </source>
</evidence>
<sequence>MGLIDERIVGRQEGRPLSGFLPRGEAQVTAIDTDPVDRLDKARSNLLAILLSTREQPQGEAWKGFLKLCLPGRHRDNSICDGDLPLHAEDIRLHFGAYSRDNFWDRQFMFCPAVLQRGKRLHLDEARHMLPFVGIDYLDEQSRKMVHKVRVTRQDIHGNDRSHVEDKYVAKKNITTINSESTRSAIYDKWETMEAFLKNPTEHDRIVRAFASIDQCGELSIISDQAPYGDLCEYIADDRRHSKDRGWKQHIFKEIFAVADAIRYLRSAFSGSTKQDNISSFPIDLKPSNILVTRHQEIVDMAQPHYNMVFKVTDFAISALSRDAEQRADTSECCAPELLQVRPRPAEAVDIWAFGCILAMVMAWIYGGRQGPCGVETFAQQRASVNAKNKVAGMAWFFTTSDRHSTPVLQEVYLETDVVIPGIEGRQCLYLNPAVEEWLKTLEKQNQHQPDLFVIKQIARLLRDNILVAQPTERCSVQRLQRHLEEVDLKSLLTERSPAVAAVHVPDSRRASEPVMLPSPVDQDTAPEIIRRHTGAQPMSRTHTISRKTVGSSNPASAISRASTVVPRKSVVASDTASTISRITTTVSRASTTICLENTIADLNFAPQLPRGVEPHQISGSRSSSALVLDDA</sequence>
<dbReference type="Proteomes" id="UP000073492">
    <property type="component" value="Unassembled WGS sequence"/>
</dbReference>
<evidence type="ECO:0000256" key="1">
    <source>
        <dbReference type="SAM" id="MobiDB-lite"/>
    </source>
</evidence>
<dbReference type="SUPFAM" id="SSF56112">
    <property type="entry name" value="Protein kinase-like (PK-like)"/>
    <property type="match status" value="1"/>
</dbReference>
<dbReference type="PROSITE" id="PS50011">
    <property type="entry name" value="PROTEIN_KINASE_DOM"/>
    <property type="match status" value="1"/>
</dbReference>
<feature type="region of interest" description="Disordered" evidence="1">
    <location>
        <begin position="613"/>
        <end position="632"/>
    </location>
</feature>
<evidence type="ECO:0000313" key="3">
    <source>
        <dbReference type="EMBL" id="KXT10232.1"/>
    </source>
</evidence>
<dbReference type="Gene3D" id="1.10.510.10">
    <property type="entry name" value="Transferase(Phosphotransferase) domain 1"/>
    <property type="match status" value="1"/>
</dbReference>